<dbReference type="PANTHER" id="PTHR34387">
    <property type="entry name" value="SLR1258 PROTEIN"/>
    <property type="match status" value="1"/>
</dbReference>
<dbReference type="Gene3D" id="3.30.110.170">
    <property type="entry name" value="Protein of unknown function (DUF541), domain 1"/>
    <property type="match status" value="1"/>
</dbReference>
<dbReference type="EMBL" id="VSSQ01002693">
    <property type="protein sequence ID" value="MPM16875.1"/>
    <property type="molecule type" value="Genomic_DNA"/>
</dbReference>
<comment type="caution">
    <text evidence="1">The sequence shown here is derived from an EMBL/GenBank/DDBJ whole genome shotgun (WGS) entry which is preliminary data.</text>
</comment>
<dbReference type="InterPro" id="IPR052022">
    <property type="entry name" value="26kDa_periplasmic_antigen"/>
</dbReference>
<proteinExistence type="predicted"/>
<dbReference type="AlphaFoldDB" id="A0A644XL13"/>
<gene>
    <name evidence="1" type="ORF">SDC9_63257</name>
</gene>
<protein>
    <submittedName>
        <fullName evidence="1">26 kDa periplasmic immunogenic protein</fullName>
    </submittedName>
</protein>
<organism evidence="1">
    <name type="scientific">bioreactor metagenome</name>
    <dbReference type="NCBI Taxonomy" id="1076179"/>
    <lineage>
        <taxon>unclassified sequences</taxon>
        <taxon>metagenomes</taxon>
        <taxon>ecological metagenomes</taxon>
    </lineage>
</organism>
<accession>A0A644XL13</accession>
<dbReference type="InterPro" id="IPR007497">
    <property type="entry name" value="SIMPL/DUF541"/>
</dbReference>
<dbReference type="PANTHER" id="PTHR34387:SF1">
    <property type="entry name" value="PERIPLASMIC IMMUNOGENIC PROTEIN"/>
    <property type="match status" value="1"/>
</dbReference>
<reference evidence="1" key="1">
    <citation type="submission" date="2019-08" db="EMBL/GenBank/DDBJ databases">
        <authorList>
            <person name="Kucharzyk K."/>
            <person name="Murdoch R.W."/>
            <person name="Higgins S."/>
            <person name="Loffler F."/>
        </authorList>
    </citation>
    <scope>NUCLEOTIDE SEQUENCE</scope>
</reference>
<sequence length="251" mass="25776">MNQRKNRLLKAALALVLAAALLPFAACKAEDDITPGPTAQPEQPDVIVNNELAPDEHTIQVTGSGEVIAAPDFSTITISVQGSGPTSEEAALKCEERVQQVTEIAAAQGILPKNMTTAGATLSTHQRESDGAITGYVATDTITIMLTDVSKVNGVLSPIIDAGITESYEATYSLTDASAAYSEALAAAMVDAYAKASSIAEAGNVTLGSIASAVETPGEDQLVGIAFESSAIAVSAQVTVVYVITEKPVIP</sequence>
<name>A0A644XL13_9ZZZZ</name>
<dbReference type="Pfam" id="PF04402">
    <property type="entry name" value="SIMPL"/>
    <property type="match status" value="1"/>
</dbReference>
<dbReference type="GO" id="GO:0006974">
    <property type="term" value="P:DNA damage response"/>
    <property type="evidence" value="ECO:0007669"/>
    <property type="project" value="TreeGrafter"/>
</dbReference>
<dbReference type="Gene3D" id="3.30.70.2970">
    <property type="entry name" value="Protein of unknown function (DUF541), domain 2"/>
    <property type="match status" value="1"/>
</dbReference>
<evidence type="ECO:0000313" key="1">
    <source>
        <dbReference type="EMBL" id="MPM16875.1"/>
    </source>
</evidence>